<protein>
    <submittedName>
        <fullName evidence="2">Uncharacterized protein</fullName>
    </submittedName>
</protein>
<dbReference type="EMBL" id="JAGIYZ010000019">
    <property type="protein sequence ID" value="MBP0465800.1"/>
    <property type="molecule type" value="Genomic_DNA"/>
</dbReference>
<dbReference type="RefSeq" id="WP_209353188.1">
    <property type="nucleotide sequence ID" value="NZ_JAGIYZ010000019.1"/>
</dbReference>
<evidence type="ECO:0000313" key="2">
    <source>
        <dbReference type="EMBL" id="MBP0465800.1"/>
    </source>
</evidence>
<accession>A0ABS4AWQ9</accession>
<proteinExistence type="predicted"/>
<feature type="transmembrane region" description="Helical" evidence="1">
    <location>
        <begin position="12"/>
        <end position="32"/>
    </location>
</feature>
<keyword evidence="1" id="KW-0812">Transmembrane</keyword>
<name>A0ABS4AWQ9_9PROT</name>
<evidence type="ECO:0000313" key="3">
    <source>
        <dbReference type="Proteomes" id="UP000680815"/>
    </source>
</evidence>
<feature type="transmembrane region" description="Helical" evidence="1">
    <location>
        <begin position="44"/>
        <end position="67"/>
    </location>
</feature>
<sequence length="181" mass="18838">MGWWEARSSRWECCVVAQMGGAAVLGGGVFFLQWRSPDVPVKPVFIAIAGGAGVGGSIGSAVGIPYADVVRQLINPNFHPPTDSYGWSAMDGTCSCRDLQRSSFSIVSAGASAIVVGAQVASLEFNDVGIFSTRFLCRTRITIPPNLPSFGRALYEAPQIQGGLGAGAFAFTGIAVYIGAS</sequence>
<keyword evidence="1" id="KW-1133">Transmembrane helix</keyword>
<organism evidence="2 3">
    <name type="scientific">Roseomonas nitratireducens</name>
    <dbReference type="NCBI Taxonomy" id="2820810"/>
    <lineage>
        <taxon>Bacteria</taxon>
        <taxon>Pseudomonadati</taxon>
        <taxon>Pseudomonadota</taxon>
        <taxon>Alphaproteobacteria</taxon>
        <taxon>Acetobacterales</taxon>
        <taxon>Roseomonadaceae</taxon>
        <taxon>Roseomonas</taxon>
    </lineage>
</organism>
<keyword evidence="1" id="KW-0472">Membrane</keyword>
<reference evidence="2 3" key="1">
    <citation type="submission" date="2021-03" db="EMBL/GenBank/DDBJ databases">
        <authorList>
            <person name="So Y."/>
        </authorList>
    </citation>
    <scope>NUCLEOTIDE SEQUENCE [LARGE SCALE GENOMIC DNA]</scope>
    <source>
        <strain evidence="2 3">PWR1</strain>
    </source>
</reference>
<keyword evidence="3" id="KW-1185">Reference proteome</keyword>
<dbReference type="Proteomes" id="UP000680815">
    <property type="component" value="Unassembled WGS sequence"/>
</dbReference>
<evidence type="ECO:0000256" key="1">
    <source>
        <dbReference type="SAM" id="Phobius"/>
    </source>
</evidence>
<gene>
    <name evidence="2" type="ORF">J5Y09_17870</name>
</gene>
<comment type="caution">
    <text evidence="2">The sequence shown here is derived from an EMBL/GenBank/DDBJ whole genome shotgun (WGS) entry which is preliminary data.</text>
</comment>